<dbReference type="AlphaFoldDB" id="A0A6A5C1A0"/>
<dbReference type="EMBL" id="VFQX01000003">
    <property type="protein sequence ID" value="KAF0984223.1"/>
    <property type="molecule type" value="Genomic_DNA"/>
</dbReference>
<dbReference type="VEuPathDB" id="AmoebaDB:NfTy_002840"/>
<dbReference type="Gene3D" id="3.40.190.10">
    <property type="entry name" value="Periplasmic binding protein-like II"/>
    <property type="match status" value="2"/>
</dbReference>
<dbReference type="VEuPathDB" id="AmoebaDB:NF0000630"/>
<name>A0A6A5C1A0_NAEFO</name>
<proteinExistence type="predicted"/>
<evidence type="ECO:0000313" key="1">
    <source>
        <dbReference type="EMBL" id="KAF0984223.1"/>
    </source>
</evidence>
<accession>A0A6A5C1A0</accession>
<organism evidence="1 2">
    <name type="scientific">Naegleria fowleri</name>
    <name type="common">Brain eating amoeba</name>
    <dbReference type="NCBI Taxonomy" id="5763"/>
    <lineage>
        <taxon>Eukaryota</taxon>
        <taxon>Discoba</taxon>
        <taxon>Heterolobosea</taxon>
        <taxon>Tetramitia</taxon>
        <taxon>Eutetramitia</taxon>
        <taxon>Vahlkampfiidae</taxon>
        <taxon>Naegleria</taxon>
    </lineage>
</organism>
<dbReference type="Proteomes" id="UP000444721">
    <property type="component" value="Unassembled WGS sequence"/>
</dbReference>
<reference evidence="1 2" key="1">
    <citation type="journal article" date="2019" name="Sci. Rep.">
        <title>Nanopore sequencing improves the draft genome of the human pathogenic amoeba Naegleria fowleri.</title>
        <authorList>
            <person name="Liechti N."/>
            <person name="Schurch N."/>
            <person name="Bruggmann R."/>
            <person name="Wittwer M."/>
        </authorList>
    </citation>
    <scope>NUCLEOTIDE SEQUENCE [LARGE SCALE GENOMIC DNA]</scope>
    <source>
        <strain evidence="1 2">ATCC 30894</strain>
    </source>
</reference>
<dbReference type="RefSeq" id="XP_044568936.1">
    <property type="nucleotide sequence ID" value="XM_044711142.1"/>
</dbReference>
<sequence length="346" mass="38413">MTATQKVFAQSLLRSASFIKAIDAATSVYIASQEWKNYLLSFNIVFPVPSCTTASVNDFPSTLDLSKNGNITSRMPVINMCYEYNALHPWPLIHQKAGQLLISTLKNRYNIQDLQVNFTTVNTTLLGYFGSLKAFVDSGDCDVAIASTNWDNSRLSQAHFQCAYGTSFNGYLRSGLDIDTIKVSSVYDLNQAAVKVAVYKATTYDQWATANLPNSQIIRFSGGYYEAWPMILNNQVHALITDAADLLTFLAANKANCTSCRVDVFGDQFSFGSFTSNKITTSLATRSMVFNFLMMMIFMIGFDLKSIAQFSIHDYTKNNIPLKQKSLVIVGIEPTTNGLLDQRSTD</sequence>
<protein>
    <submittedName>
        <fullName evidence="1">Uncharacterized protein</fullName>
    </submittedName>
</protein>
<evidence type="ECO:0000313" key="2">
    <source>
        <dbReference type="Proteomes" id="UP000444721"/>
    </source>
</evidence>
<dbReference type="VEuPathDB" id="AmoebaDB:FDP41_007400"/>
<dbReference type="OMA" id="FQCAYGT"/>
<dbReference type="GeneID" id="68114618"/>
<dbReference type="SUPFAM" id="SSF53850">
    <property type="entry name" value="Periplasmic binding protein-like II"/>
    <property type="match status" value="1"/>
</dbReference>
<gene>
    <name evidence="1" type="ORF">FDP41_007400</name>
</gene>
<keyword evidence="2" id="KW-1185">Reference proteome</keyword>
<comment type="caution">
    <text evidence="1">The sequence shown here is derived from an EMBL/GenBank/DDBJ whole genome shotgun (WGS) entry which is preliminary data.</text>
</comment>